<keyword evidence="10" id="KW-1185">Reference proteome</keyword>
<evidence type="ECO:0000256" key="4">
    <source>
        <dbReference type="ARBA" id="ARBA00022801"/>
    </source>
</evidence>
<evidence type="ECO:0000256" key="5">
    <source>
        <dbReference type="ARBA" id="ARBA00022833"/>
    </source>
</evidence>
<proteinExistence type="inferred from homology"/>
<keyword evidence="5" id="KW-0862">Zinc</keyword>
<dbReference type="GO" id="GO:0006508">
    <property type="term" value="P:proteolysis"/>
    <property type="evidence" value="ECO:0007669"/>
    <property type="project" value="UniProtKB-KW"/>
</dbReference>
<keyword evidence="2" id="KW-0645">Protease</keyword>
<evidence type="ECO:0000256" key="6">
    <source>
        <dbReference type="ARBA" id="ARBA00023049"/>
    </source>
</evidence>
<sequence>MTSDQPRERLISLGAGALSDAELVAIHLGTGRKGEGVLTLARSLLTEWGGVGGLARADVDELSRTPGVGPAKACRLVAAFTLADRISPHDGVTVTTSADIAKIAASRIGRARTEQVLLILMDGGNRVRRAVTVASGGATGSLVPVRDVLALAFRHDAVAIALAHNHPGGSVEPSADDVSVTERLRRACDEVGVRFLDHVVVGGAQWRSVTASR</sequence>
<dbReference type="InterPro" id="IPR037518">
    <property type="entry name" value="MPN"/>
</dbReference>
<keyword evidence="6" id="KW-0482">Metalloprotease</keyword>
<evidence type="ECO:0000256" key="7">
    <source>
        <dbReference type="RuleBase" id="RU003797"/>
    </source>
</evidence>
<evidence type="ECO:0000256" key="3">
    <source>
        <dbReference type="ARBA" id="ARBA00022723"/>
    </source>
</evidence>
<name>A0A4P6MVY9_9MICO</name>
<keyword evidence="4" id="KW-0378">Hydrolase</keyword>
<dbReference type="PANTHER" id="PTHR30471">
    <property type="entry name" value="DNA REPAIR PROTEIN RADC"/>
    <property type="match status" value="1"/>
</dbReference>
<dbReference type="OrthoDB" id="9804482at2"/>
<dbReference type="PANTHER" id="PTHR30471:SF3">
    <property type="entry name" value="UPF0758 PROTEIN YEES-RELATED"/>
    <property type="match status" value="1"/>
</dbReference>
<dbReference type="KEGG" id="jli:EXU32_12715"/>
<evidence type="ECO:0000259" key="8">
    <source>
        <dbReference type="PROSITE" id="PS50249"/>
    </source>
</evidence>
<accession>A0A4P6MVY9</accession>
<keyword evidence="3" id="KW-0479">Metal-binding</keyword>
<dbReference type="Proteomes" id="UP000290408">
    <property type="component" value="Chromosome"/>
</dbReference>
<reference evidence="9 10" key="1">
    <citation type="submission" date="2019-02" db="EMBL/GenBank/DDBJ databases">
        <title>Genomic data mining of an Antarctic deep-sea actinobacterium, Janibacterlimosus P3-3-X1.</title>
        <authorList>
            <person name="Liao L."/>
            <person name="Chen B."/>
        </authorList>
    </citation>
    <scope>NUCLEOTIDE SEQUENCE [LARGE SCALE GENOMIC DNA]</scope>
    <source>
        <strain evidence="9 10">P3-3-X1</strain>
    </source>
</reference>
<dbReference type="Gene3D" id="3.40.140.10">
    <property type="entry name" value="Cytidine Deaminase, domain 2"/>
    <property type="match status" value="1"/>
</dbReference>
<dbReference type="NCBIfam" id="TIGR00608">
    <property type="entry name" value="radc"/>
    <property type="match status" value="1"/>
</dbReference>
<dbReference type="PROSITE" id="PS50249">
    <property type="entry name" value="MPN"/>
    <property type="match status" value="1"/>
</dbReference>
<organism evidence="9 10">
    <name type="scientific">Janibacter limosus</name>
    <dbReference type="NCBI Taxonomy" id="53458"/>
    <lineage>
        <taxon>Bacteria</taxon>
        <taxon>Bacillati</taxon>
        <taxon>Actinomycetota</taxon>
        <taxon>Actinomycetes</taxon>
        <taxon>Micrococcales</taxon>
        <taxon>Intrasporangiaceae</taxon>
        <taxon>Janibacter</taxon>
    </lineage>
</organism>
<dbReference type="SUPFAM" id="SSF47781">
    <property type="entry name" value="RuvA domain 2-like"/>
    <property type="match status" value="1"/>
</dbReference>
<dbReference type="GO" id="GO:0046872">
    <property type="term" value="F:metal ion binding"/>
    <property type="evidence" value="ECO:0007669"/>
    <property type="project" value="UniProtKB-KW"/>
</dbReference>
<dbReference type="EMBL" id="CP036164">
    <property type="protein sequence ID" value="QBF48021.1"/>
    <property type="molecule type" value="Genomic_DNA"/>
</dbReference>
<comment type="similarity">
    <text evidence="1 7">Belongs to the UPF0758 family.</text>
</comment>
<dbReference type="AlphaFoldDB" id="A0A4P6MVY9"/>
<dbReference type="GO" id="GO:0008237">
    <property type="term" value="F:metallopeptidase activity"/>
    <property type="evidence" value="ECO:0007669"/>
    <property type="project" value="UniProtKB-KW"/>
</dbReference>
<feature type="domain" description="MPN" evidence="8">
    <location>
        <begin position="93"/>
        <end position="213"/>
    </location>
</feature>
<dbReference type="InterPro" id="IPR001405">
    <property type="entry name" value="UPF0758"/>
</dbReference>
<evidence type="ECO:0000313" key="9">
    <source>
        <dbReference type="EMBL" id="QBF48021.1"/>
    </source>
</evidence>
<evidence type="ECO:0000313" key="10">
    <source>
        <dbReference type="Proteomes" id="UP000290408"/>
    </source>
</evidence>
<evidence type="ECO:0000256" key="1">
    <source>
        <dbReference type="ARBA" id="ARBA00010243"/>
    </source>
</evidence>
<dbReference type="InterPro" id="IPR046778">
    <property type="entry name" value="UPF0758_N"/>
</dbReference>
<dbReference type="NCBIfam" id="NF000642">
    <property type="entry name" value="PRK00024.1"/>
    <property type="match status" value="1"/>
</dbReference>
<dbReference type="Pfam" id="PF04002">
    <property type="entry name" value="RadC"/>
    <property type="match status" value="1"/>
</dbReference>
<gene>
    <name evidence="9" type="primary">radC</name>
    <name evidence="9" type="ORF">EXU32_12715</name>
</gene>
<evidence type="ECO:0000256" key="2">
    <source>
        <dbReference type="ARBA" id="ARBA00022670"/>
    </source>
</evidence>
<dbReference type="Gene3D" id="1.10.150.20">
    <property type="entry name" value="5' to 3' exonuclease, C-terminal subdomain"/>
    <property type="match status" value="1"/>
</dbReference>
<dbReference type="InterPro" id="IPR010994">
    <property type="entry name" value="RuvA_2-like"/>
</dbReference>
<dbReference type="Pfam" id="PF20582">
    <property type="entry name" value="UPF0758_N"/>
    <property type="match status" value="1"/>
</dbReference>
<dbReference type="InterPro" id="IPR025657">
    <property type="entry name" value="RadC_JAB"/>
</dbReference>
<dbReference type="CDD" id="cd08071">
    <property type="entry name" value="MPN_DUF2466"/>
    <property type="match status" value="1"/>
</dbReference>
<protein>
    <submittedName>
        <fullName evidence="9">DNA repair protein RadC</fullName>
    </submittedName>
</protein>